<evidence type="ECO:0008006" key="4">
    <source>
        <dbReference type="Google" id="ProtNLM"/>
    </source>
</evidence>
<dbReference type="Proteomes" id="UP000576550">
    <property type="component" value="Unassembled WGS sequence"/>
</dbReference>
<keyword evidence="1" id="KW-0812">Transmembrane</keyword>
<gene>
    <name evidence="2" type="ORF">GX533_02690</name>
</gene>
<feature type="transmembrane region" description="Helical" evidence="1">
    <location>
        <begin position="86"/>
        <end position="108"/>
    </location>
</feature>
<evidence type="ECO:0000313" key="2">
    <source>
        <dbReference type="EMBL" id="HHX99556.1"/>
    </source>
</evidence>
<dbReference type="Pfam" id="PF18895">
    <property type="entry name" value="T4SS_pilin"/>
    <property type="match status" value="1"/>
</dbReference>
<keyword evidence="1" id="KW-1133">Transmembrane helix</keyword>
<dbReference type="EMBL" id="DUTP01000005">
    <property type="protein sequence ID" value="HHX99556.1"/>
    <property type="molecule type" value="Genomic_DNA"/>
</dbReference>
<protein>
    <recommendedName>
        <fullName evidence="4">TrbC/VirB2 family protein</fullName>
    </recommendedName>
</protein>
<evidence type="ECO:0000313" key="3">
    <source>
        <dbReference type="Proteomes" id="UP000576550"/>
    </source>
</evidence>
<keyword evidence="1" id="KW-0472">Membrane</keyword>
<evidence type="ECO:0000256" key="1">
    <source>
        <dbReference type="SAM" id="Phobius"/>
    </source>
</evidence>
<organism evidence="2 3">
    <name type="scientific">Candidatus Dojkabacteria bacterium</name>
    <dbReference type="NCBI Taxonomy" id="2099670"/>
    <lineage>
        <taxon>Bacteria</taxon>
        <taxon>Candidatus Dojkabacteria</taxon>
    </lineage>
</organism>
<dbReference type="AlphaFoldDB" id="A0A832R8Q2"/>
<name>A0A832R8Q2_9BACT</name>
<reference evidence="2 3" key="1">
    <citation type="journal article" date="2020" name="Biotechnol. Biofuels">
        <title>New insights from the biogas microbiome by comprehensive genome-resolved metagenomics of nearly 1600 species originating from multiple anaerobic digesters.</title>
        <authorList>
            <person name="Campanaro S."/>
            <person name="Treu L."/>
            <person name="Rodriguez-R L.M."/>
            <person name="Kovalovszki A."/>
            <person name="Ziels R.M."/>
            <person name="Maus I."/>
            <person name="Zhu X."/>
            <person name="Kougias P.G."/>
            <person name="Basile A."/>
            <person name="Luo G."/>
            <person name="Schluter A."/>
            <person name="Konstantinidis K.T."/>
            <person name="Angelidaki I."/>
        </authorList>
    </citation>
    <scope>NUCLEOTIDE SEQUENCE [LARGE SCALE GENOMIC DNA]</scope>
    <source>
        <strain evidence="2">AS05jafATM_89</strain>
    </source>
</reference>
<feature type="transmembrane region" description="Helical" evidence="1">
    <location>
        <begin position="44"/>
        <end position="65"/>
    </location>
</feature>
<sequence>MDVSLVQFFYQLFKFFSLPSFAQADIPRPKELSASIIVGYLNKIVSYIFPVVGILSVAFIIYGGYMWMISGGDPEKVKKAQGTLTWAIIGLVFTILSRLILGIIYGGFQSS</sequence>
<proteinExistence type="predicted"/>
<dbReference type="InterPro" id="IPR043993">
    <property type="entry name" value="T4SS_pilin"/>
</dbReference>
<comment type="caution">
    <text evidence="2">The sequence shown here is derived from an EMBL/GenBank/DDBJ whole genome shotgun (WGS) entry which is preliminary data.</text>
</comment>
<accession>A0A832R8Q2</accession>